<evidence type="ECO:0000256" key="1">
    <source>
        <dbReference type="ARBA" id="ARBA00004651"/>
    </source>
</evidence>
<feature type="transmembrane region" description="Helical" evidence="7">
    <location>
        <begin position="68"/>
        <end position="85"/>
    </location>
</feature>
<dbReference type="Gene3D" id="1.10.3720.10">
    <property type="entry name" value="MetI-like"/>
    <property type="match status" value="1"/>
</dbReference>
<dbReference type="SUPFAM" id="SSF161098">
    <property type="entry name" value="MetI-like"/>
    <property type="match status" value="1"/>
</dbReference>
<feature type="transmembrane region" description="Helical" evidence="7">
    <location>
        <begin position="313"/>
        <end position="332"/>
    </location>
</feature>
<keyword evidence="4 7" id="KW-0812">Transmembrane</keyword>
<reference evidence="9" key="1">
    <citation type="submission" date="2022-12" db="EMBL/GenBank/DDBJ databases">
        <title>Description and comparative metabolic analysis of Aerococcus sp. nov., isolated from the feces of a pig.</title>
        <authorList>
            <person name="Chang Y.-H."/>
        </authorList>
    </citation>
    <scope>NUCLEOTIDE SEQUENCE</scope>
    <source>
        <strain evidence="9">YH-aer222</strain>
    </source>
</reference>
<evidence type="ECO:0000313" key="10">
    <source>
        <dbReference type="Proteomes" id="UP001146670"/>
    </source>
</evidence>
<comment type="similarity">
    <text evidence="7">Belongs to the binding-protein-dependent transport system permease family.</text>
</comment>
<dbReference type="GO" id="GO:0005886">
    <property type="term" value="C:plasma membrane"/>
    <property type="evidence" value="ECO:0007669"/>
    <property type="project" value="UniProtKB-SubCell"/>
</dbReference>
<dbReference type="InterPro" id="IPR035906">
    <property type="entry name" value="MetI-like_sf"/>
</dbReference>
<dbReference type="Proteomes" id="UP001146670">
    <property type="component" value="Unassembled WGS sequence"/>
</dbReference>
<evidence type="ECO:0000256" key="2">
    <source>
        <dbReference type="ARBA" id="ARBA00022448"/>
    </source>
</evidence>
<dbReference type="InterPro" id="IPR000515">
    <property type="entry name" value="MetI-like"/>
</dbReference>
<feature type="domain" description="ABC transmembrane type-1" evidence="8">
    <location>
        <begin position="149"/>
        <end position="333"/>
    </location>
</feature>
<evidence type="ECO:0000259" key="8">
    <source>
        <dbReference type="PROSITE" id="PS50928"/>
    </source>
</evidence>
<sequence>MVTKQQKSEAKLDLSSADLQELEKKEKTPLEKQLDKVICFLPFLMTIIHLLEYLYIPNYPGNQNTFTYVYFLGAFAIYYLIRGLLAMFNNKQFKRWRYKAPLQTLIFFLLMVYDILTLKTATLLLPYFPWVDQLINAILSDWSFLMESTTSSLSLLFQGFILGAIVGLLSGILCGYFEKTNYWISPFVTVIGSIPTTTWIPIVMVLAASLRNGALFVISLGVFFALHNASFAGVRSIDREYYEVAKTLGAEQRQLMTSITIPAILPNVFTGLIQGMSTACTSLIVAEMMGVESGLGFYITWQKNWAQYDKMYGGILVICIMFLAVHFVLKLIESHLLKWKDA</sequence>
<evidence type="ECO:0000256" key="3">
    <source>
        <dbReference type="ARBA" id="ARBA00022475"/>
    </source>
</evidence>
<evidence type="ECO:0000256" key="4">
    <source>
        <dbReference type="ARBA" id="ARBA00022692"/>
    </source>
</evidence>
<dbReference type="AlphaFoldDB" id="A0A9X3JG46"/>
<comment type="caution">
    <text evidence="9">The sequence shown here is derived from an EMBL/GenBank/DDBJ whole genome shotgun (WGS) entry which is preliminary data.</text>
</comment>
<dbReference type="PANTHER" id="PTHR30151">
    <property type="entry name" value="ALKANE SULFONATE ABC TRANSPORTER-RELATED, MEMBRANE SUBUNIT"/>
    <property type="match status" value="1"/>
</dbReference>
<gene>
    <name evidence="9" type="ORF">OW157_01005</name>
</gene>
<comment type="subcellular location">
    <subcellularLocation>
        <location evidence="1 7">Cell membrane</location>
        <topology evidence="1 7">Multi-pass membrane protein</topology>
    </subcellularLocation>
</comment>
<dbReference type="PROSITE" id="PS50928">
    <property type="entry name" value="ABC_TM1"/>
    <property type="match status" value="1"/>
</dbReference>
<feature type="transmembrane region" description="Helical" evidence="7">
    <location>
        <begin position="184"/>
        <end position="208"/>
    </location>
</feature>
<keyword evidence="3" id="KW-1003">Cell membrane</keyword>
<keyword evidence="10" id="KW-1185">Reference proteome</keyword>
<proteinExistence type="inferred from homology"/>
<feature type="transmembrane region" description="Helical" evidence="7">
    <location>
        <begin position="155"/>
        <end position="177"/>
    </location>
</feature>
<dbReference type="CDD" id="cd06261">
    <property type="entry name" value="TM_PBP2"/>
    <property type="match status" value="1"/>
</dbReference>
<feature type="transmembrane region" description="Helical" evidence="7">
    <location>
        <begin position="105"/>
        <end position="128"/>
    </location>
</feature>
<dbReference type="EMBL" id="JAPRFR010000001">
    <property type="protein sequence ID" value="MCZ0725144.1"/>
    <property type="molecule type" value="Genomic_DNA"/>
</dbReference>
<keyword evidence="2 7" id="KW-0813">Transport</keyword>
<evidence type="ECO:0000313" key="9">
    <source>
        <dbReference type="EMBL" id="MCZ0725144.1"/>
    </source>
</evidence>
<evidence type="ECO:0000256" key="5">
    <source>
        <dbReference type="ARBA" id="ARBA00022989"/>
    </source>
</evidence>
<dbReference type="GO" id="GO:0055085">
    <property type="term" value="P:transmembrane transport"/>
    <property type="evidence" value="ECO:0007669"/>
    <property type="project" value="InterPro"/>
</dbReference>
<dbReference type="PANTHER" id="PTHR30151:SF0">
    <property type="entry name" value="ABC TRANSPORTER PERMEASE PROTEIN MJ0413-RELATED"/>
    <property type="match status" value="1"/>
</dbReference>
<protein>
    <submittedName>
        <fullName evidence="9">ABC transporter permease subunit</fullName>
    </submittedName>
</protein>
<accession>A0A9X3JG46</accession>
<organism evidence="9 10">
    <name type="scientific">Aerococcus kribbianus</name>
    <dbReference type="NCBI Taxonomy" id="2999064"/>
    <lineage>
        <taxon>Bacteria</taxon>
        <taxon>Bacillati</taxon>
        <taxon>Bacillota</taxon>
        <taxon>Bacilli</taxon>
        <taxon>Lactobacillales</taxon>
        <taxon>Aerococcaceae</taxon>
        <taxon>Aerococcus</taxon>
    </lineage>
</organism>
<feature type="transmembrane region" description="Helical" evidence="7">
    <location>
        <begin position="214"/>
        <end position="234"/>
    </location>
</feature>
<evidence type="ECO:0000256" key="6">
    <source>
        <dbReference type="ARBA" id="ARBA00023136"/>
    </source>
</evidence>
<keyword evidence="6 7" id="KW-0472">Membrane</keyword>
<feature type="transmembrane region" description="Helical" evidence="7">
    <location>
        <begin position="37"/>
        <end position="56"/>
    </location>
</feature>
<evidence type="ECO:0000256" key="7">
    <source>
        <dbReference type="RuleBase" id="RU363032"/>
    </source>
</evidence>
<keyword evidence="5 7" id="KW-1133">Transmembrane helix</keyword>
<dbReference type="RefSeq" id="WP_268751471.1">
    <property type="nucleotide sequence ID" value="NZ_JAPRFQ010000001.1"/>
</dbReference>
<dbReference type="Pfam" id="PF00528">
    <property type="entry name" value="BPD_transp_1"/>
    <property type="match status" value="1"/>
</dbReference>
<name>A0A9X3JG46_9LACT</name>